<dbReference type="AlphaFoldDB" id="A0A1U7LYL6"/>
<accession>A0A1U7LYL6</accession>
<evidence type="ECO:0000313" key="2">
    <source>
        <dbReference type="Proteomes" id="UP000187166"/>
    </source>
</evidence>
<dbReference type="Pfam" id="PF10112">
    <property type="entry name" value="Halogen_Hydrol"/>
    <property type="match status" value="1"/>
</dbReference>
<proteinExistence type="predicted"/>
<keyword evidence="2" id="KW-1185">Reference proteome</keyword>
<dbReference type="STRING" id="1465756.BIV18_02065"/>
<dbReference type="RefSeq" id="WP_075659062.1">
    <property type="nucleotide sequence ID" value="NZ_JABDSR010000015.1"/>
</dbReference>
<dbReference type="InterPro" id="IPR018770">
    <property type="entry name" value="ChloroindolylP_hydrolase"/>
</dbReference>
<name>A0A1U7LYL6_9FIRM</name>
<dbReference type="EMBL" id="MJIH01000001">
    <property type="protein sequence ID" value="OLR64417.1"/>
    <property type="molecule type" value="Genomic_DNA"/>
</dbReference>
<accession>A0A848RNQ9</accession>
<gene>
    <name evidence="1" type="ORF">BIV18_02065</name>
</gene>
<organism evidence="1 2">
    <name type="scientific">Peptoniphilus porci</name>
    <dbReference type="NCBI Taxonomy" id="2652280"/>
    <lineage>
        <taxon>Bacteria</taxon>
        <taxon>Bacillati</taxon>
        <taxon>Bacillota</taxon>
        <taxon>Tissierellia</taxon>
        <taxon>Tissierellales</taxon>
        <taxon>Peptoniphilaceae</taxon>
        <taxon>Peptoniphilus</taxon>
    </lineage>
</organism>
<comment type="caution">
    <text evidence="1">The sequence shown here is derived from an EMBL/GenBank/DDBJ whole genome shotgun (WGS) entry which is preliminary data.</text>
</comment>
<reference evidence="1 2" key="1">
    <citation type="journal article" date="2016" name="Appl. Environ. Microbiol.">
        <title>Function and Phylogeny of Bacterial Butyryl Coenzyme A:Acetate Transferases and Their Diversity in the Proximal Colon of Swine.</title>
        <authorList>
            <person name="Trachsel J."/>
            <person name="Bayles D.O."/>
            <person name="Looft T."/>
            <person name="Levine U.Y."/>
            <person name="Allen H.K."/>
        </authorList>
    </citation>
    <scope>NUCLEOTIDE SEQUENCE [LARGE SCALE GENOMIC DNA]</scope>
    <source>
        <strain evidence="1 2">35-6-1</strain>
    </source>
</reference>
<evidence type="ECO:0000313" key="1">
    <source>
        <dbReference type="EMBL" id="OLR64417.1"/>
    </source>
</evidence>
<dbReference type="Proteomes" id="UP000187166">
    <property type="component" value="Unassembled WGS sequence"/>
</dbReference>
<sequence length="374" mass="43496">MRKGNREENFEEKVNAAFREENFKEIGELIGEGIDTAIDVTRSSISKFINKNKRNLPYSIQNDDRIINQNPKTVKRVKMWGSVAKISIVGHLFAFFGLLIDIFDNFSFIREDLPLLIFWVIPALVVSFYVNYRVKKSKDQIIRFRKYNREIGNNTVIPTADLAAITAKTIDFTINDLLNMIDKDYYRQARIVENGELFILDAKTYKLYKEEMLRNPKERREEIEKNESNTLVEDYLMRARKDVTAITEMTSRLKEPMKSKVSEFLQIVSKIFELLKENPSTVGDLDKTINYYLPTTVKLVDSYLKMSEKPTDIVNSSLKDTEETMDLVNDAFMKILDNIYQEKVMDLSSDMSVLKSMLRQEGLLDEKDFNLGGK</sequence>
<protein>
    <submittedName>
        <fullName evidence="1">Uncharacterized protein</fullName>
    </submittedName>
</protein>